<sequence>MVEGKLSVSEAVRVLIDSHPHIRHSISEGLVNYSALSRKFSPELEKKLGKKVNEESTIVAIKRYAEELQKKEFSDKISELLSQSTITLQDEVSHALFNKNSRSSEVVDSMASKTEWGLGEIRIVVTGANRIFVVLKSNRLSELAGQLESDLIHLREHQTLISVSEPDEANMTYGVLNELTSALAKKGISIEVVSVPPDLHFLVDDEDSERAYRALKELIKQSKEVNNKKN</sequence>
<dbReference type="SUPFAM" id="SSF55021">
    <property type="entry name" value="ACT-like"/>
    <property type="match status" value="1"/>
</dbReference>
<dbReference type="Gene3D" id="3.30.70.260">
    <property type="match status" value="1"/>
</dbReference>
<evidence type="ECO:0000313" key="2">
    <source>
        <dbReference type="EMBL" id="HIH08014.1"/>
    </source>
</evidence>
<gene>
    <name evidence="2" type="ORF">HA237_01445</name>
    <name evidence="3" type="ORF">J4224_01645</name>
</gene>
<dbReference type="Pfam" id="PF13840">
    <property type="entry name" value="ACT_7"/>
    <property type="match status" value="1"/>
</dbReference>
<name>A0A7J4ITD4_9ARCH</name>
<dbReference type="PROSITE" id="PS51671">
    <property type="entry name" value="ACT"/>
    <property type="match status" value="1"/>
</dbReference>
<dbReference type="Proteomes" id="UP000577419">
    <property type="component" value="Unassembled WGS sequence"/>
</dbReference>
<dbReference type="InterPro" id="IPR045865">
    <property type="entry name" value="ACT-like_dom_sf"/>
</dbReference>
<dbReference type="EMBL" id="DUFG01000010">
    <property type="protein sequence ID" value="HIH08014.1"/>
    <property type="molecule type" value="Genomic_DNA"/>
</dbReference>
<reference evidence="2" key="1">
    <citation type="journal article" date="2020" name="bioRxiv">
        <title>A rank-normalized archaeal taxonomy based on genome phylogeny resolves widespread incomplete and uneven classifications.</title>
        <authorList>
            <person name="Rinke C."/>
            <person name="Chuvochina M."/>
            <person name="Mussig A.J."/>
            <person name="Chaumeil P.-A."/>
            <person name="Waite D.W."/>
            <person name="Whitman W.B."/>
            <person name="Parks D.H."/>
            <person name="Hugenholtz P."/>
        </authorList>
    </citation>
    <scope>NUCLEOTIDE SEQUENCE</scope>
    <source>
        <strain evidence="2">UBA10011</strain>
    </source>
</reference>
<dbReference type="AlphaFoldDB" id="A0A7J4ITD4"/>
<reference evidence="3" key="2">
    <citation type="submission" date="2021-03" db="EMBL/GenBank/DDBJ databases">
        <authorList>
            <person name="Jaffe A."/>
        </authorList>
    </citation>
    <scope>NUCLEOTIDE SEQUENCE</scope>
    <source>
        <strain evidence="3">RIFCSPHIGHO2_01_FULL_GW2011_AR10_43_9</strain>
    </source>
</reference>
<protein>
    <submittedName>
        <fullName evidence="2">ACT domain-containing protein</fullName>
    </submittedName>
</protein>
<reference evidence="3" key="3">
    <citation type="submission" date="2021-05" db="EMBL/GenBank/DDBJ databases">
        <title>Protein family content uncovers lineage relationships and bacterial pathway maintenance mechanisms in DPANN archaea.</title>
        <authorList>
            <person name="Castelle C.J."/>
            <person name="Meheust R."/>
            <person name="Jaffe A.L."/>
            <person name="Seitz K."/>
            <person name="Gong X."/>
            <person name="Baker B.J."/>
            <person name="Banfield J.F."/>
        </authorList>
    </citation>
    <scope>NUCLEOTIDE SEQUENCE</scope>
    <source>
        <strain evidence="3">RIFCSPHIGHO2_01_FULL_GW2011_AR10_43_9</strain>
    </source>
</reference>
<dbReference type="InterPro" id="IPR002912">
    <property type="entry name" value="ACT_dom"/>
</dbReference>
<comment type="caution">
    <text evidence="2">The sequence shown here is derived from an EMBL/GenBank/DDBJ whole genome shotgun (WGS) entry which is preliminary data.</text>
</comment>
<organism evidence="2 4">
    <name type="scientific">Candidatus Iainarchaeum sp</name>
    <dbReference type="NCBI Taxonomy" id="3101447"/>
    <lineage>
        <taxon>Archaea</taxon>
        <taxon>Candidatus Iainarchaeota</taxon>
        <taxon>Candidatus Iainarchaeia</taxon>
        <taxon>Candidatus Iainarchaeales</taxon>
        <taxon>Candidatus Iainarchaeaceae</taxon>
        <taxon>Candidatus Iainarchaeum</taxon>
    </lineage>
</organism>
<dbReference type="Proteomes" id="UP000683213">
    <property type="component" value="Unassembled WGS sequence"/>
</dbReference>
<accession>A0A7J4ITD4</accession>
<evidence type="ECO:0000259" key="1">
    <source>
        <dbReference type="PROSITE" id="PS51671"/>
    </source>
</evidence>
<proteinExistence type="predicted"/>
<feature type="domain" description="ACT" evidence="1">
    <location>
        <begin position="164"/>
        <end position="230"/>
    </location>
</feature>
<evidence type="ECO:0000313" key="4">
    <source>
        <dbReference type="Proteomes" id="UP000577419"/>
    </source>
</evidence>
<evidence type="ECO:0000313" key="3">
    <source>
        <dbReference type="EMBL" id="MBS3059109.1"/>
    </source>
</evidence>
<dbReference type="InterPro" id="IPR027795">
    <property type="entry name" value="CASTOR_ACT_dom"/>
</dbReference>
<dbReference type="EMBL" id="JAGVWF010000023">
    <property type="protein sequence ID" value="MBS3059109.1"/>
    <property type="molecule type" value="Genomic_DNA"/>
</dbReference>